<sequence length="98" mass="11617">MYLGPFYFDTKEIFLIIAAILIGCAWFFGWQLWWFDKEKLLTIIILILITKGLLPSIHNEAFFILGLVTIFLTLYLSVFQIVLFFFISFLLFRLLKVI</sequence>
<evidence type="ECO:0000313" key="3">
    <source>
        <dbReference type="Proteomes" id="UP000177418"/>
    </source>
</evidence>
<feature type="transmembrane region" description="Helical" evidence="1">
    <location>
        <begin position="13"/>
        <end position="33"/>
    </location>
</feature>
<feature type="transmembrane region" description="Helical" evidence="1">
    <location>
        <begin position="40"/>
        <end position="57"/>
    </location>
</feature>
<feature type="transmembrane region" description="Helical" evidence="1">
    <location>
        <begin position="63"/>
        <end position="92"/>
    </location>
</feature>
<dbReference type="Proteomes" id="UP000177418">
    <property type="component" value="Unassembled WGS sequence"/>
</dbReference>
<evidence type="ECO:0000256" key="1">
    <source>
        <dbReference type="SAM" id="Phobius"/>
    </source>
</evidence>
<protein>
    <submittedName>
        <fullName evidence="2">Uncharacterized protein</fullName>
    </submittedName>
</protein>
<keyword evidence="1" id="KW-1133">Transmembrane helix</keyword>
<evidence type="ECO:0000313" key="2">
    <source>
        <dbReference type="EMBL" id="OGK55375.1"/>
    </source>
</evidence>
<dbReference type="EMBL" id="MGAV01000006">
    <property type="protein sequence ID" value="OGK55375.1"/>
    <property type="molecule type" value="Genomic_DNA"/>
</dbReference>
<accession>A0A1F7JIF6</accession>
<comment type="caution">
    <text evidence="2">The sequence shown here is derived from an EMBL/GenBank/DDBJ whole genome shotgun (WGS) entry which is preliminary data.</text>
</comment>
<name>A0A1F7JIF6_9BACT</name>
<keyword evidence="1" id="KW-0472">Membrane</keyword>
<dbReference type="AlphaFoldDB" id="A0A1F7JIF6"/>
<reference evidence="2 3" key="1">
    <citation type="journal article" date="2016" name="Nat. Commun.">
        <title>Thousands of microbial genomes shed light on interconnected biogeochemical processes in an aquifer system.</title>
        <authorList>
            <person name="Anantharaman K."/>
            <person name="Brown C.T."/>
            <person name="Hug L.A."/>
            <person name="Sharon I."/>
            <person name="Castelle C.J."/>
            <person name="Probst A.J."/>
            <person name="Thomas B.C."/>
            <person name="Singh A."/>
            <person name="Wilkins M.J."/>
            <person name="Karaoz U."/>
            <person name="Brodie E.L."/>
            <person name="Williams K.H."/>
            <person name="Hubbard S.S."/>
            <person name="Banfield J.F."/>
        </authorList>
    </citation>
    <scope>NUCLEOTIDE SEQUENCE [LARGE SCALE GENOMIC DNA]</scope>
</reference>
<proteinExistence type="predicted"/>
<keyword evidence="1" id="KW-0812">Transmembrane</keyword>
<organism evidence="2 3">
    <name type="scientific">Candidatus Roizmanbacteria bacterium RIFCSPLOWO2_02_FULL_36_11</name>
    <dbReference type="NCBI Taxonomy" id="1802071"/>
    <lineage>
        <taxon>Bacteria</taxon>
        <taxon>Candidatus Roizmaniibacteriota</taxon>
    </lineage>
</organism>
<gene>
    <name evidence="2" type="ORF">A3H78_03675</name>
</gene>